<organism evidence="3 4">
    <name type="scientific">Candidatus Segetimicrobium genomatis</name>
    <dbReference type="NCBI Taxonomy" id="2569760"/>
    <lineage>
        <taxon>Bacteria</taxon>
        <taxon>Bacillati</taxon>
        <taxon>Candidatus Sysuimicrobiota</taxon>
        <taxon>Candidatus Sysuimicrobiia</taxon>
        <taxon>Candidatus Sysuimicrobiales</taxon>
        <taxon>Candidatus Segetimicrobiaceae</taxon>
        <taxon>Candidatus Segetimicrobium</taxon>
    </lineage>
</organism>
<dbReference type="InterPro" id="IPR021731">
    <property type="entry name" value="AMIN_dom"/>
</dbReference>
<dbReference type="Gene3D" id="3.30.457.10">
    <property type="entry name" value="Copper amine oxidase-like, N-terminal domain"/>
    <property type="match status" value="1"/>
</dbReference>
<reference evidence="3 4" key="1">
    <citation type="journal article" date="2019" name="Nat. Microbiol.">
        <title>Mediterranean grassland soil C-N compound turnover is dependent on rainfall and depth, and is mediated by genomically divergent microorganisms.</title>
        <authorList>
            <person name="Diamond S."/>
            <person name="Andeer P.F."/>
            <person name="Li Z."/>
            <person name="Crits-Christoph A."/>
            <person name="Burstein D."/>
            <person name="Anantharaman K."/>
            <person name="Lane K.R."/>
            <person name="Thomas B.C."/>
            <person name="Pan C."/>
            <person name="Northen T.R."/>
            <person name="Banfield J.F."/>
        </authorList>
    </citation>
    <scope>NUCLEOTIDE SEQUENCE [LARGE SCALE GENOMIC DNA]</scope>
    <source>
        <strain evidence="3">NP_5</strain>
    </source>
</reference>
<dbReference type="Pfam" id="PF01520">
    <property type="entry name" value="Amidase_3"/>
    <property type="match status" value="1"/>
</dbReference>
<dbReference type="InterPro" id="IPR012854">
    <property type="entry name" value="Cu_amine_oxidase-like_N"/>
</dbReference>
<dbReference type="GO" id="GO:0008745">
    <property type="term" value="F:N-acetylmuramoyl-L-alanine amidase activity"/>
    <property type="evidence" value="ECO:0007669"/>
    <property type="project" value="InterPro"/>
</dbReference>
<dbReference type="GO" id="GO:0009253">
    <property type="term" value="P:peptidoglycan catabolic process"/>
    <property type="evidence" value="ECO:0007669"/>
    <property type="project" value="InterPro"/>
</dbReference>
<evidence type="ECO:0000259" key="2">
    <source>
        <dbReference type="SMART" id="SM00646"/>
    </source>
</evidence>
<keyword evidence="1" id="KW-0378">Hydrolase</keyword>
<dbReference type="PANTHER" id="PTHR30404:SF0">
    <property type="entry name" value="N-ACETYLMURAMOYL-L-ALANINE AMIDASE AMIC"/>
    <property type="match status" value="1"/>
</dbReference>
<name>A0A537LXP1_9BACT</name>
<gene>
    <name evidence="3" type="ORF">E6H02_05650</name>
</gene>
<dbReference type="InterPro" id="IPR002508">
    <property type="entry name" value="MurNAc-LAA_cat"/>
</dbReference>
<feature type="domain" description="MurNAc-LAA" evidence="2">
    <location>
        <begin position="449"/>
        <end position="558"/>
    </location>
</feature>
<dbReference type="InterPro" id="IPR036582">
    <property type="entry name" value="Mao_N_sf"/>
</dbReference>
<comment type="caution">
    <text evidence="3">The sequence shown here is derived from an EMBL/GenBank/DDBJ whole genome shotgun (WGS) entry which is preliminary data.</text>
</comment>
<dbReference type="SMART" id="SM00646">
    <property type="entry name" value="Ami_3"/>
    <property type="match status" value="1"/>
</dbReference>
<proteinExistence type="predicted"/>
<dbReference type="GO" id="GO:0030288">
    <property type="term" value="C:outer membrane-bounded periplasmic space"/>
    <property type="evidence" value="ECO:0007669"/>
    <property type="project" value="TreeGrafter"/>
</dbReference>
<dbReference type="SUPFAM" id="SSF55383">
    <property type="entry name" value="Copper amine oxidase, domain N"/>
    <property type="match status" value="1"/>
</dbReference>
<accession>A0A537LXP1</accession>
<dbReference type="PROSITE" id="PS51257">
    <property type="entry name" value="PROKAR_LIPOPROTEIN"/>
    <property type="match status" value="1"/>
</dbReference>
<evidence type="ECO:0000313" key="3">
    <source>
        <dbReference type="EMBL" id="TMJ12783.1"/>
    </source>
</evidence>
<dbReference type="SUPFAM" id="SSF53187">
    <property type="entry name" value="Zn-dependent exopeptidases"/>
    <property type="match status" value="1"/>
</dbReference>
<dbReference type="EMBL" id="VBAM01000175">
    <property type="protein sequence ID" value="TMJ12783.1"/>
    <property type="molecule type" value="Genomic_DNA"/>
</dbReference>
<dbReference type="AlphaFoldDB" id="A0A537LXP1"/>
<evidence type="ECO:0000313" key="4">
    <source>
        <dbReference type="Proteomes" id="UP000320393"/>
    </source>
</evidence>
<evidence type="ECO:0000256" key="1">
    <source>
        <dbReference type="ARBA" id="ARBA00022801"/>
    </source>
</evidence>
<dbReference type="Gene3D" id="3.40.630.40">
    <property type="entry name" value="Zn-dependent exopeptidases"/>
    <property type="match status" value="1"/>
</dbReference>
<sequence>MQTSPARGPLVSVFIVSLTFWLACGSAGPAAGQSLPLRTIVNGLVVRLAGHAVIQNGMIMAPYQGLFEPLGIRATWDRGERVLSLTSPAGDQMQLRAEDPYATVNGERRPIPIPLVVVLDQVLVPIQWVAETLGDSTTYDAGTGTLVISPQITDISWRGTDAGLEVSIDGTGPLHAGSSILHGPERLVLNVAGAVPKVAEQIDVHEGPLAAIRASRSFSGTRLVLDLAAPIQYRITSQIPGRRIVVTLGAPAPPPAPPSTYQPSAQKISDILYQHMDGGGRVVVVANRPLQAAQRTLRSPERVVIDVEDAVFLPVKKFLDIDDGLVIQVRAAQFHSNPNIVRIVIELSRPSPFEVRQGPASGQLLVELGAAVAGGPGWPVASGPHGPVVVAVDAGHGGTDPGAIGPTGVREKDVVLAIAQTLKRLLARQHLDVVMIRDADVFVPLEDRAQIATRGGATLFVSIHAHASTDPNATGTQTFYANPMSQPLAASVVDEVARTSGLATRGASQASFQVLVDTTRIPSILVETAFITNWREESLLRNPSVQLAMAQGVLKGIQRYLSMPLAAAP</sequence>
<dbReference type="CDD" id="cd02696">
    <property type="entry name" value="MurNAc-LAA"/>
    <property type="match status" value="1"/>
</dbReference>
<protein>
    <submittedName>
        <fullName evidence="3">AMIN domain-containing protein</fullName>
    </submittedName>
</protein>
<dbReference type="Pfam" id="PF07833">
    <property type="entry name" value="Cu_amine_oxidN1"/>
    <property type="match status" value="1"/>
</dbReference>
<dbReference type="Gene3D" id="2.60.40.3500">
    <property type="match status" value="2"/>
</dbReference>
<dbReference type="InterPro" id="IPR050695">
    <property type="entry name" value="N-acetylmuramoyl_amidase_3"/>
</dbReference>
<dbReference type="Pfam" id="PF11741">
    <property type="entry name" value="AMIN"/>
    <property type="match status" value="2"/>
</dbReference>
<dbReference type="Proteomes" id="UP000320393">
    <property type="component" value="Unassembled WGS sequence"/>
</dbReference>
<dbReference type="PANTHER" id="PTHR30404">
    <property type="entry name" value="N-ACETYLMURAMOYL-L-ALANINE AMIDASE"/>
    <property type="match status" value="1"/>
</dbReference>